<dbReference type="RefSeq" id="XP_067550727.1">
    <property type="nucleotide sequence ID" value="XM_067695096.1"/>
</dbReference>
<keyword evidence="5" id="KW-0813">Transport</keyword>
<dbReference type="EMBL" id="JAEOAQ010000001">
    <property type="protein sequence ID" value="KAG5421611.1"/>
    <property type="molecule type" value="Genomic_DNA"/>
</dbReference>
<dbReference type="AlphaFoldDB" id="A0A8H8DEK5"/>
<gene>
    <name evidence="10" type="ORF">I9W82_000703</name>
</gene>
<keyword evidence="5" id="KW-0445">Lipid transport</keyword>
<keyword evidence="3 9" id="KW-0812">Transmembrane</keyword>
<dbReference type="GO" id="GO:0000324">
    <property type="term" value="C:fungal-type vacuole"/>
    <property type="evidence" value="ECO:0007669"/>
    <property type="project" value="TreeGrafter"/>
</dbReference>
<comment type="similarity">
    <text evidence="2">Belongs to the lipid-translocating exporter (LTE) (TC 9.A.26.1) family.</text>
</comment>
<comment type="function">
    <text evidence="7">Catalyzes the ATP-dependent translocation of sphingoid long-chain bases (LCBs) from the cytoplasmic site toward the extracytoplasmic side of the membrane (flip-flop). Involved in the establishment of the functional lipid asymmetry of the plasma membrane. Regulates intracellular levels of LCBs, sphingolipid precursors that are growth inhibitory at increased levels.</text>
</comment>
<evidence type="ECO:0000256" key="9">
    <source>
        <dbReference type="SAM" id="Phobius"/>
    </source>
</evidence>
<feature type="transmembrane region" description="Helical" evidence="9">
    <location>
        <begin position="218"/>
        <end position="237"/>
    </location>
</feature>
<comment type="caution">
    <text evidence="10">The sequence shown here is derived from an EMBL/GenBank/DDBJ whole genome shotgun (WGS) entry which is preliminary data.</text>
</comment>
<proteinExistence type="inferred from homology"/>
<sequence length="470" mass="53114">MDGTFSLASFTPSTTATSTSLTSVATTAIPALESSLSKALHSLTGQTTTLLGNDYIHASRAARGALASLSAISVEQVLATATDESVKAQATDSLWNLTQNLEDLAWQKNMYAIHRLTRGGNIFFLVAFSITLAWFTLIFIKSRYWWFNIAFFCGALLEFLGFLGRVLSFSDMSSFSYYVMQMVTLTIAPAFTMGGIYFLLGQLVVIHGRRFSFLKPMWYAYIFIASDITSLVIQAAGGGVASAATSRSESTSGGTDTMIAGIAFQAFSMSVYVILWFTFIWRIYFPKTDPYSQHLVDSQHQMLKPNLRNFLKLFFNTRSSSEYKKIVLEPYYNPKYSDIRQRRLYNYFPLAVTCAIIAIFIRCIYRVVELAQGFRGYLITHEVYIMCLDATMMVIAFYIFLPFHPIIVFGTSNIVRLGDIKHNVDEKVDDEKMYLNNIDNNTVDTAGIERESTVSQEERRSRKFGKFFKR</sequence>
<feature type="transmembrane region" description="Helical" evidence="9">
    <location>
        <begin position="257"/>
        <end position="281"/>
    </location>
</feature>
<dbReference type="GO" id="GO:0005886">
    <property type="term" value="C:plasma membrane"/>
    <property type="evidence" value="ECO:0007669"/>
    <property type="project" value="UniProtKB-SubCell"/>
</dbReference>
<protein>
    <recommendedName>
        <fullName evidence="8">Sphingoid long-chain base transporter RSB1</fullName>
    </recommendedName>
</protein>
<evidence type="ECO:0000256" key="6">
    <source>
        <dbReference type="ARBA" id="ARBA00023136"/>
    </source>
</evidence>
<dbReference type="PANTHER" id="PTHR31465:SF9">
    <property type="entry name" value="SPHINGOID LONG-CHAIN BASE TRANSPORTER RSB1"/>
    <property type="match status" value="1"/>
</dbReference>
<dbReference type="PANTHER" id="PTHR31465">
    <property type="entry name" value="PROTEIN RTA1-RELATED"/>
    <property type="match status" value="1"/>
</dbReference>
<keyword evidence="4 9" id="KW-1133">Transmembrane helix</keyword>
<feature type="transmembrane region" description="Helical" evidence="9">
    <location>
        <begin position="187"/>
        <end position="206"/>
    </location>
</feature>
<evidence type="ECO:0000313" key="11">
    <source>
        <dbReference type="Proteomes" id="UP000669133"/>
    </source>
</evidence>
<evidence type="ECO:0000256" key="4">
    <source>
        <dbReference type="ARBA" id="ARBA00022989"/>
    </source>
</evidence>
<dbReference type="OrthoDB" id="3358017at2759"/>
<dbReference type="Pfam" id="PF04479">
    <property type="entry name" value="RTA1"/>
    <property type="match status" value="1"/>
</dbReference>
<dbReference type="Proteomes" id="UP000669133">
    <property type="component" value="Unassembled WGS sequence"/>
</dbReference>
<evidence type="ECO:0000313" key="10">
    <source>
        <dbReference type="EMBL" id="KAG5421611.1"/>
    </source>
</evidence>
<feature type="transmembrane region" description="Helical" evidence="9">
    <location>
        <begin position="122"/>
        <end position="140"/>
    </location>
</feature>
<keyword evidence="11" id="KW-1185">Reference proteome</keyword>
<feature type="transmembrane region" description="Helical" evidence="9">
    <location>
        <begin position="145"/>
        <end position="167"/>
    </location>
</feature>
<evidence type="ECO:0000256" key="8">
    <source>
        <dbReference type="ARBA" id="ARBA00041117"/>
    </source>
</evidence>
<reference evidence="10 11" key="1">
    <citation type="submission" date="2020-12" db="EMBL/GenBank/DDBJ databases">
        <title>Effect of drift, selection, and recombination on the evolution of hybrid genomes in Candida yeast pathogens.</title>
        <authorList>
            <person name="Mixao V."/>
            <person name="Ksiezopolska E."/>
            <person name="Saus E."/>
            <person name="Boekhout T."/>
            <person name="Gacser A."/>
            <person name="Gabaldon T."/>
        </authorList>
    </citation>
    <scope>NUCLEOTIDE SEQUENCE [LARGE SCALE GENOMIC DNA]</scope>
    <source>
        <strain evidence="10 11">BP57</strain>
    </source>
</reference>
<dbReference type="GeneID" id="93649332"/>
<evidence type="ECO:0000256" key="2">
    <source>
        <dbReference type="ARBA" id="ARBA00009969"/>
    </source>
</evidence>
<keyword evidence="6 9" id="KW-0472">Membrane</keyword>
<dbReference type="InterPro" id="IPR007568">
    <property type="entry name" value="RTA1"/>
</dbReference>
<comment type="subcellular location">
    <subcellularLocation>
        <location evidence="1">Cell membrane</location>
        <topology evidence="1">Multi-pass membrane protein</topology>
    </subcellularLocation>
</comment>
<dbReference type="GO" id="GO:0006869">
    <property type="term" value="P:lipid transport"/>
    <property type="evidence" value="ECO:0007669"/>
    <property type="project" value="UniProtKB-KW"/>
</dbReference>
<evidence type="ECO:0000256" key="7">
    <source>
        <dbReference type="ARBA" id="ARBA00037472"/>
    </source>
</evidence>
<feature type="transmembrane region" description="Helical" evidence="9">
    <location>
        <begin position="344"/>
        <end position="368"/>
    </location>
</feature>
<organism evidence="10 11">
    <name type="scientific">Candida metapsilosis</name>
    <dbReference type="NCBI Taxonomy" id="273372"/>
    <lineage>
        <taxon>Eukaryota</taxon>
        <taxon>Fungi</taxon>
        <taxon>Dikarya</taxon>
        <taxon>Ascomycota</taxon>
        <taxon>Saccharomycotina</taxon>
        <taxon>Pichiomycetes</taxon>
        <taxon>Debaryomycetaceae</taxon>
        <taxon>Candida/Lodderomyces clade</taxon>
        <taxon>Candida</taxon>
    </lineage>
</organism>
<accession>A0A8H8DEK5</accession>
<evidence type="ECO:0000256" key="5">
    <source>
        <dbReference type="ARBA" id="ARBA00023055"/>
    </source>
</evidence>
<evidence type="ECO:0000256" key="3">
    <source>
        <dbReference type="ARBA" id="ARBA00022692"/>
    </source>
</evidence>
<name>A0A8H8DEK5_9ASCO</name>
<evidence type="ECO:0000256" key="1">
    <source>
        <dbReference type="ARBA" id="ARBA00004651"/>
    </source>
</evidence>